<sequence>MCESMRIPVQRKGKKTVPACTSINVDHEVEPVPTPVPTEVHQDLKILKEKSAGFFTVDLDCLTAPIEELVVRCTDTTWVQQIKESMRSQPSRPVTRIPVLCEREIPPVDFCINTMHPLLTLGGNHMVTAMKDLLIEEAGNPDYECLRQVDVEVYVGLTPREAMFVGSWHNIQCSQKPMNFQVNKKIT</sequence>
<organism evidence="1 2">
    <name type="scientific">Dreissena polymorpha</name>
    <name type="common">Zebra mussel</name>
    <name type="synonym">Mytilus polymorpha</name>
    <dbReference type="NCBI Taxonomy" id="45954"/>
    <lineage>
        <taxon>Eukaryota</taxon>
        <taxon>Metazoa</taxon>
        <taxon>Spiralia</taxon>
        <taxon>Lophotrochozoa</taxon>
        <taxon>Mollusca</taxon>
        <taxon>Bivalvia</taxon>
        <taxon>Autobranchia</taxon>
        <taxon>Heteroconchia</taxon>
        <taxon>Euheterodonta</taxon>
        <taxon>Imparidentia</taxon>
        <taxon>Neoheterodontei</taxon>
        <taxon>Myida</taxon>
        <taxon>Dreissenoidea</taxon>
        <taxon>Dreissenidae</taxon>
        <taxon>Dreissena</taxon>
    </lineage>
</organism>
<comment type="caution">
    <text evidence="1">The sequence shown here is derived from an EMBL/GenBank/DDBJ whole genome shotgun (WGS) entry which is preliminary data.</text>
</comment>
<reference evidence="1" key="2">
    <citation type="submission" date="2020-11" db="EMBL/GenBank/DDBJ databases">
        <authorList>
            <person name="McCartney M.A."/>
            <person name="Auch B."/>
            <person name="Kono T."/>
            <person name="Mallez S."/>
            <person name="Becker A."/>
            <person name="Gohl D.M."/>
            <person name="Silverstein K.A.T."/>
            <person name="Koren S."/>
            <person name="Bechman K.B."/>
            <person name="Herman A."/>
            <person name="Abrahante J.E."/>
            <person name="Garbe J."/>
        </authorList>
    </citation>
    <scope>NUCLEOTIDE SEQUENCE</scope>
    <source>
        <strain evidence="1">Duluth1</strain>
        <tissue evidence="1">Whole animal</tissue>
    </source>
</reference>
<reference evidence="1" key="1">
    <citation type="journal article" date="2019" name="bioRxiv">
        <title>The Genome of the Zebra Mussel, Dreissena polymorpha: A Resource for Invasive Species Research.</title>
        <authorList>
            <person name="McCartney M.A."/>
            <person name="Auch B."/>
            <person name="Kono T."/>
            <person name="Mallez S."/>
            <person name="Zhang Y."/>
            <person name="Obille A."/>
            <person name="Becker A."/>
            <person name="Abrahante J.E."/>
            <person name="Garbe J."/>
            <person name="Badalamenti J.P."/>
            <person name="Herman A."/>
            <person name="Mangelson H."/>
            <person name="Liachko I."/>
            <person name="Sullivan S."/>
            <person name="Sone E.D."/>
            <person name="Koren S."/>
            <person name="Silverstein K.A.T."/>
            <person name="Beckman K.B."/>
            <person name="Gohl D.M."/>
        </authorList>
    </citation>
    <scope>NUCLEOTIDE SEQUENCE</scope>
    <source>
        <strain evidence="1">Duluth1</strain>
        <tissue evidence="1">Whole animal</tissue>
    </source>
</reference>
<dbReference type="EMBL" id="JAIWYP010000001">
    <property type="protein sequence ID" value="KAH3883585.1"/>
    <property type="molecule type" value="Genomic_DNA"/>
</dbReference>
<keyword evidence="2" id="KW-1185">Reference proteome</keyword>
<accession>A0A9D4MWQ3</accession>
<evidence type="ECO:0000313" key="1">
    <source>
        <dbReference type="EMBL" id="KAH3883585.1"/>
    </source>
</evidence>
<dbReference type="Proteomes" id="UP000828390">
    <property type="component" value="Unassembled WGS sequence"/>
</dbReference>
<proteinExistence type="predicted"/>
<evidence type="ECO:0000313" key="2">
    <source>
        <dbReference type="Proteomes" id="UP000828390"/>
    </source>
</evidence>
<name>A0A9D4MWQ3_DREPO</name>
<gene>
    <name evidence="1" type="ORF">DPMN_007545</name>
</gene>
<dbReference type="AlphaFoldDB" id="A0A9D4MWQ3"/>
<protein>
    <submittedName>
        <fullName evidence="1">Uncharacterized protein</fullName>
    </submittedName>
</protein>